<evidence type="ECO:0000256" key="8">
    <source>
        <dbReference type="HAMAP-Rule" id="MF_01217"/>
    </source>
</evidence>
<comment type="pathway">
    <text evidence="8">Lipid metabolism; fatty acid biosynthesis.</text>
</comment>
<dbReference type="SUPFAM" id="SSF47336">
    <property type="entry name" value="ACP-like"/>
    <property type="match status" value="1"/>
</dbReference>
<evidence type="ECO:0000256" key="7">
    <source>
        <dbReference type="ARBA" id="ARBA00023160"/>
    </source>
</evidence>
<dbReference type="InterPro" id="IPR036736">
    <property type="entry name" value="ACP-like_sf"/>
</dbReference>
<comment type="PTM">
    <text evidence="8">4'-phosphopantetheine is transferred from CoA to a specific serine of apo-ACP by AcpS. This modification is essential for activity because fatty acids are bound in thioester linkage to the sulfhydryl of the prosthetic group.</text>
</comment>
<dbReference type="SMART" id="SM00823">
    <property type="entry name" value="PKS_PP"/>
    <property type="match status" value="1"/>
</dbReference>
<proteinExistence type="inferred from homology"/>
<feature type="modified residue" description="O-(pantetheine 4'-phosphoryl)serine" evidence="8">
    <location>
        <position position="39"/>
    </location>
</feature>
<dbReference type="HAMAP" id="MF_01217">
    <property type="entry name" value="Acyl_carrier"/>
    <property type="match status" value="1"/>
</dbReference>
<keyword evidence="2 8" id="KW-0596">Phosphopantetheine</keyword>
<dbReference type="InterPro" id="IPR003231">
    <property type="entry name" value="ACP"/>
</dbReference>
<comment type="caution">
    <text evidence="10">The sequence shown here is derived from an EMBL/GenBank/DDBJ whole genome shotgun (WGS) entry which is preliminary data.</text>
</comment>
<keyword evidence="7 8" id="KW-0275">Fatty acid biosynthesis</keyword>
<evidence type="ECO:0000259" key="9">
    <source>
        <dbReference type="PROSITE" id="PS50075"/>
    </source>
</evidence>
<evidence type="ECO:0000256" key="1">
    <source>
        <dbReference type="ARBA" id="ARBA00003180"/>
    </source>
</evidence>
<evidence type="ECO:0000313" key="11">
    <source>
        <dbReference type="Proteomes" id="UP000823521"/>
    </source>
</evidence>
<keyword evidence="8" id="KW-0963">Cytoplasm</keyword>
<dbReference type="InterPro" id="IPR020806">
    <property type="entry name" value="PKS_PP-bd"/>
</dbReference>
<evidence type="ECO:0000256" key="6">
    <source>
        <dbReference type="ARBA" id="ARBA00023098"/>
    </source>
</evidence>
<gene>
    <name evidence="8" type="primary">acpP</name>
    <name evidence="10" type="ORF">GSF22_11480</name>
</gene>
<feature type="domain" description="Carrier" evidence="9">
    <location>
        <begin position="4"/>
        <end position="79"/>
    </location>
</feature>
<keyword evidence="11" id="KW-1185">Reference proteome</keyword>
<comment type="subcellular location">
    <subcellularLocation>
        <location evidence="8">Cytoplasm</location>
    </subcellularLocation>
</comment>
<evidence type="ECO:0000256" key="2">
    <source>
        <dbReference type="ARBA" id="ARBA00022450"/>
    </source>
</evidence>
<keyword evidence="6 8" id="KW-0443">Lipid metabolism</keyword>
<protein>
    <recommendedName>
        <fullName evidence="8">Acyl carrier protein</fullName>
        <shortName evidence="8">ACP</shortName>
    </recommendedName>
</protein>
<evidence type="ECO:0000256" key="5">
    <source>
        <dbReference type="ARBA" id="ARBA00022832"/>
    </source>
</evidence>
<evidence type="ECO:0000313" key="10">
    <source>
        <dbReference type="EMBL" id="MBO4206618.1"/>
    </source>
</evidence>
<sequence>MNHDDALTLVRDILTDHLGLDAEQIVAGANMREDLGMDSLDAVEMISALEKQIGTRLDPAEIEAVQTIADVVDVLLRHSPVGALR</sequence>
<name>A0ABS3VQ05_MICEH</name>
<dbReference type="Pfam" id="PF00550">
    <property type="entry name" value="PP-binding"/>
    <property type="match status" value="1"/>
</dbReference>
<keyword evidence="5 8" id="KW-0276">Fatty acid metabolism</keyword>
<dbReference type="Proteomes" id="UP000823521">
    <property type="component" value="Unassembled WGS sequence"/>
</dbReference>
<dbReference type="InterPro" id="IPR009081">
    <property type="entry name" value="PP-bd_ACP"/>
</dbReference>
<dbReference type="InterPro" id="IPR006162">
    <property type="entry name" value="Ppantetheine_attach_site"/>
</dbReference>
<dbReference type="RefSeq" id="WP_208813523.1">
    <property type="nucleotide sequence ID" value="NZ_WVUH01000076.1"/>
</dbReference>
<organism evidence="10 11">
    <name type="scientific">Micromonospora echinofusca</name>
    <dbReference type="NCBI Taxonomy" id="47858"/>
    <lineage>
        <taxon>Bacteria</taxon>
        <taxon>Bacillati</taxon>
        <taxon>Actinomycetota</taxon>
        <taxon>Actinomycetes</taxon>
        <taxon>Micromonosporales</taxon>
        <taxon>Micromonosporaceae</taxon>
        <taxon>Micromonospora</taxon>
    </lineage>
</organism>
<comment type="function">
    <text evidence="1 8">Carrier of the growing fatty acid chain in fatty acid biosynthesis.</text>
</comment>
<comment type="similarity">
    <text evidence="8">Belongs to the acyl carrier protein (ACP) family.</text>
</comment>
<dbReference type="PROSITE" id="PS00012">
    <property type="entry name" value="PHOSPHOPANTETHEINE"/>
    <property type="match status" value="1"/>
</dbReference>
<reference evidence="10 11" key="1">
    <citation type="submission" date="2019-12" db="EMBL/GenBank/DDBJ databases">
        <title>Whole genome sequencing of endophytic Actinobacterium Micromonospora sp. MPMI6T.</title>
        <authorList>
            <person name="Evv R."/>
            <person name="Podile A.R."/>
        </authorList>
    </citation>
    <scope>NUCLEOTIDE SEQUENCE [LARGE SCALE GENOMIC DNA]</scope>
    <source>
        <strain evidence="10 11">MPMI6</strain>
    </source>
</reference>
<keyword evidence="4 8" id="KW-0597">Phosphoprotein</keyword>
<accession>A0ABS3VQ05</accession>
<dbReference type="Gene3D" id="1.10.1200.10">
    <property type="entry name" value="ACP-like"/>
    <property type="match status" value="1"/>
</dbReference>
<evidence type="ECO:0000256" key="4">
    <source>
        <dbReference type="ARBA" id="ARBA00022553"/>
    </source>
</evidence>
<dbReference type="EMBL" id="WVUH01000076">
    <property type="protein sequence ID" value="MBO4206618.1"/>
    <property type="molecule type" value="Genomic_DNA"/>
</dbReference>
<evidence type="ECO:0000256" key="3">
    <source>
        <dbReference type="ARBA" id="ARBA00022516"/>
    </source>
</evidence>
<keyword evidence="3 8" id="KW-0444">Lipid biosynthesis</keyword>
<dbReference type="PROSITE" id="PS50075">
    <property type="entry name" value="CARRIER"/>
    <property type="match status" value="1"/>
</dbReference>